<feature type="compositionally biased region" description="Basic and acidic residues" evidence="1">
    <location>
        <begin position="50"/>
        <end position="59"/>
    </location>
</feature>
<dbReference type="EnsemblPlants" id="OPUNC01G24280.1">
    <property type="protein sequence ID" value="OPUNC01G24280.1"/>
    <property type="gene ID" value="OPUNC01G24280"/>
</dbReference>
<reference evidence="2" key="2">
    <citation type="submission" date="2018-05" db="EMBL/GenBank/DDBJ databases">
        <title>OpunRS2 (Oryza punctata Reference Sequence Version 2).</title>
        <authorList>
            <person name="Zhang J."/>
            <person name="Kudrna D."/>
            <person name="Lee S."/>
            <person name="Talag J."/>
            <person name="Welchert J."/>
            <person name="Wing R.A."/>
        </authorList>
    </citation>
    <scope>NUCLEOTIDE SEQUENCE [LARGE SCALE GENOMIC DNA]</scope>
</reference>
<dbReference type="AlphaFoldDB" id="A0A0E0JLN3"/>
<feature type="region of interest" description="Disordered" evidence="1">
    <location>
        <begin position="32"/>
        <end position="141"/>
    </location>
</feature>
<keyword evidence="3" id="KW-1185">Reference proteome</keyword>
<dbReference type="Proteomes" id="UP000026962">
    <property type="component" value="Chromosome 1"/>
</dbReference>
<proteinExistence type="predicted"/>
<accession>A0A0E0JLN3</accession>
<feature type="compositionally biased region" description="Low complexity" evidence="1">
    <location>
        <begin position="77"/>
        <end position="89"/>
    </location>
</feature>
<reference evidence="2" key="1">
    <citation type="submission" date="2015-04" db="UniProtKB">
        <authorList>
            <consortium name="EnsemblPlants"/>
        </authorList>
    </citation>
    <scope>IDENTIFICATION</scope>
</reference>
<feature type="region of interest" description="Disordered" evidence="1">
    <location>
        <begin position="185"/>
        <end position="211"/>
    </location>
</feature>
<protein>
    <submittedName>
        <fullName evidence="2">Uncharacterized protein</fullName>
    </submittedName>
</protein>
<organism evidence="2">
    <name type="scientific">Oryza punctata</name>
    <name type="common">Red rice</name>
    <dbReference type="NCBI Taxonomy" id="4537"/>
    <lineage>
        <taxon>Eukaryota</taxon>
        <taxon>Viridiplantae</taxon>
        <taxon>Streptophyta</taxon>
        <taxon>Embryophyta</taxon>
        <taxon>Tracheophyta</taxon>
        <taxon>Spermatophyta</taxon>
        <taxon>Magnoliopsida</taxon>
        <taxon>Liliopsida</taxon>
        <taxon>Poales</taxon>
        <taxon>Poaceae</taxon>
        <taxon>BOP clade</taxon>
        <taxon>Oryzoideae</taxon>
        <taxon>Oryzeae</taxon>
        <taxon>Oryzinae</taxon>
        <taxon>Oryza</taxon>
    </lineage>
</organism>
<evidence type="ECO:0000313" key="2">
    <source>
        <dbReference type="EnsemblPlants" id="OPUNC01G24280.1"/>
    </source>
</evidence>
<evidence type="ECO:0000256" key="1">
    <source>
        <dbReference type="SAM" id="MobiDB-lite"/>
    </source>
</evidence>
<sequence length="238" mass="25517">MKLRSGFMYDWSWAWAVIPAARVNLLLLRGGEAAKSSDSSMEMWTEDGDDGRVEEDGATSRRTAPPFSTPEPQQDVSSLPRSPRRSPMVPQSPPPLDVAVVPESIPPPSSPANPPADPSPPPAAPATPPAAAQTPETATECQHGRLFPLSRVRGRNQHGKGKSKVLAREGFNGAGKRATARVRARSRAKAGCGRRGARLGTRTKELAPQRAHPACPLPRAASFLPKNALLQLDARTFF</sequence>
<dbReference type="Gramene" id="OPUNC01G24280.1">
    <property type="protein sequence ID" value="OPUNC01G24280.1"/>
    <property type="gene ID" value="OPUNC01G24280"/>
</dbReference>
<name>A0A0E0JLN3_ORYPU</name>
<dbReference type="HOGENOM" id="CLU_1167487_0_0_1"/>
<evidence type="ECO:0000313" key="3">
    <source>
        <dbReference type="Proteomes" id="UP000026962"/>
    </source>
</evidence>
<feature type="compositionally biased region" description="Pro residues" evidence="1">
    <location>
        <begin position="104"/>
        <end position="128"/>
    </location>
</feature>
<feature type="compositionally biased region" description="Low complexity" evidence="1">
    <location>
        <begin position="129"/>
        <end position="140"/>
    </location>
</feature>